<evidence type="ECO:0000313" key="5">
    <source>
        <dbReference type="RefSeq" id="XP_010243938.2"/>
    </source>
</evidence>
<dbReference type="PRINTS" id="PR01356">
    <property type="entry name" value="GFGPROTEIN"/>
</dbReference>
<keyword evidence="3" id="KW-0378">Hydrolase</keyword>
<dbReference type="InterPro" id="IPR000086">
    <property type="entry name" value="NUDIX_hydrolase_dom"/>
</dbReference>
<dbReference type="AlphaFoldDB" id="A0A1U7YWW8"/>
<evidence type="ECO:0000256" key="3">
    <source>
        <dbReference type="ARBA" id="ARBA00022801"/>
    </source>
</evidence>
<dbReference type="FunFam" id="3.90.79.10:FF:000015">
    <property type="entry name" value="Nudix hydrolase 8"/>
    <property type="match status" value="1"/>
</dbReference>
<dbReference type="eggNOG" id="KOG0648">
    <property type="taxonomic scope" value="Eukaryota"/>
</dbReference>
<dbReference type="InterPro" id="IPR003293">
    <property type="entry name" value="Nudix_hydrolase6-like"/>
</dbReference>
<gene>
    <name evidence="5" type="primary">LOC104587881</name>
</gene>
<dbReference type="OrthoDB" id="447842at2759"/>
<dbReference type="Gene3D" id="3.90.79.10">
    <property type="entry name" value="Nucleoside Triphosphate Pyrophosphohydrolase"/>
    <property type="match status" value="1"/>
</dbReference>
<dbReference type="PANTHER" id="PTHR13994:SF29">
    <property type="entry name" value="NUDIX HYDROLASE 2"/>
    <property type="match status" value="1"/>
</dbReference>
<dbReference type="Pfam" id="PF00293">
    <property type="entry name" value="NUDIX"/>
    <property type="match status" value="1"/>
</dbReference>
<dbReference type="PANTHER" id="PTHR13994">
    <property type="entry name" value="NUDIX HYDROLASE RELATED"/>
    <property type="match status" value="1"/>
</dbReference>
<organism evidence="4 5">
    <name type="scientific">Nelumbo nucifera</name>
    <name type="common">Sacred lotus</name>
    <dbReference type="NCBI Taxonomy" id="4432"/>
    <lineage>
        <taxon>Eukaryota</taxon>
        <taxon>Viridiplantae</taxon>
        <taxon>Streptophyta</taxon>
        <taxon>Embryophyta</taxon>
        <taxon>Tracheophyta</taxon>
        <taxon>Spermatophyta</taxon>
        <taxon>Magnoliopsida</taxon>
        <taxon>Proteales</taxon>
        <taxon>Nelumbonaceae</taxon>
        <taxon>Nelumbo</taxon>
    </lineage>
</organism>
<dbReference type="FunCoup" id="A0A1U7YWW8">
    <property type="interactions" value="741"/>
</dbReference>
<keyword evidence="4" id="KW-1185">Reference proteome</keyword>
<evidence type="ECO:0000313" key="4">
    <source>
        <dbReference type="Proteomes" id="UP000189703"/>
    </source>
</evidence>
<dbReference type="Gene3D" id="3.40.630.30">
    <property type="match status" value="1"/>
</dbReference>
<dbReference type="InterPro" id="IPR015797">
    <property type="entry name" value="NUDIX_hydrolase-like_dom_sf"/>
</dbReference>
<dbReference type="OMA" id="WRAEGHI"/>
<dbReference type="CDD" id="cd04670">
    <property type="entry name" value="NUDIX_ASFGF2_Nudt6"/>
    <property type="match status" value="1"/>
</dbReference>
<dbReference type="Proteomes" id="UP000189703">
    <property type="component" value="Unplaced"/>
</dbReference>
<dbReference type="GO" id="GO:0046872">
    <property type="term" value="F:metal ion binding"/>
    <property type="evidence" value="ECO:0007669"/>
    <property type="project" value="UniProtKB-KW"/>
</dbReference>
<dbReference type="PROSITE" id="PS00893">
    <property type="entry name" value="NUDIX_BOX"/>
    <property type="match status" value="1"/>
</dbReference>
<dbReference type="GO" id="GO:0047631">
    <property type="term" value="F:ADP-ribose diphosphatase activity"/>
    <property type="evidence" value="ECO:0000318"/>
    <property type="project" value="GO_Central"/>
</dbReference>
<dbReference type="PROSITE" id="PS51462">
    <property type="entry name" value="NUDIX"/>
    <property type="match status" value="1"/>
</dbReference>
<dbReference type="Pfam" id="PF18290">
    <property type="entry name" value="Nudix_hydro"/>
    <property type="match status" value="1"/>
</dbReference>
<dbReference type="GO" id="GO:0051287">
    <property type="term" value="F:NAD binding"/>
    <property type="evidence" value="ECO:0000318"/>
    <property type="project" value="GO_Central"/>
</dbReference>
<name>A0A1U7YWW8_NELNU</name>
<keyword evidence="2" id="KW-0479">Metal-binding</keyword>
<dbReference type="InterPro" id="IPR020084">
    <property type="entry name" value="NUDIX_hydrolase_CS"/>
</dbReference>
<sequence>MFRSLCRTPVIRSRIRYLLCVPANKSCFFSSSVIPALPSRTIARFSVSKVIPGKEVRGVSSFNVRSMTTTSVSSKSIIPEQVVITENGEQKVELLTASDDEHEGVIVNVKDPMDPVVFVSSLRASMAHWRQQGKKGVWIKLPIEQANLVEVAVKEGFLYHHAEPKYLMLTYWIPETTNILPVNASHRVGIGAFVMNDKREVLVVQEKNGKLRGKGIWKFPTGSVEEGEDICKGAIREVKEETGIDTEFVEILAFRQRHKSFFEKSDLHFLCMLHPLSFEIQKQESEIEAAQWMPIEEYAAQPFVLKHEVFKYFTDICLAKKDNDYAGFSAVSTRSSCSDKPRYLYLNTHDLKLPPS</sequence>
<dbReference type="FunFam" id="3.40.630.30:FF:000016">
    <property type="entry name" value="nudix hydrolase 2"/>
    <property type="match status" value="1"/>
</dbReference>
<accession>A0A1U7YWW8</accession>
<evidence type="ECO:0000256" key="2">
    <source>
        <dbReference type="ARBA" id="ARBA00022723"/>
    </source>
</evidence>
<dbReference type="GeneID" id="104587881"/>
<dbReference type="GO" id="GO:0035529">
    <property type="term" value="F:NADH pyrophosphatase activity"/>
    <property type="evidence" value="ECO:0000318"/>
    <property type="project" value="GO_Central"/>
</dbReference>
<dbReference type="SUPFAM" id="SSF55811">
    <property type="entry name" value="Nudix"/>
    <property type="match status" value="1"/>
</dbReference>
<dbReference type="KEGG" id="nnu:104587881"/>
<dbReference type="InterPro" id="IPR040618">
    <property type="entry name" value="Pre-Nudix"/>
</dbReference>
<dbReference type="RefSeq" id="XP_010243938.2">
    <property type="nucleotide sequence ID" value="XM_010245636.2"/>
</dbReference>
<reference evidence="5" key="1">
    <citation type="submission" date="2025-08" db="UniProtKB">
        <authorList>
            <consortium name="RefSeq"/>
        </authorList>
    </citation>
    <scope>IDENTIFICATION</scope>
</reference>
<evidence type="ECO:0000256" key="1">
    <source>
        <dbReference type="ARBA" id="ARBA00005582"/>
    </source>
</evidence>
<protein>
    <submittedName>
        <fullName evidence="5">Nudix hydrolase 2-like</fullName>
    </submittedName>
</protein>
<comment type="similarity">
    <text evidence="1">Belongs to the Nudix hydrolase family.</text>
</comment>
<proteinExistence type="inferred from homology"/>